<evidence type="ECO:0000313" key="2">
    <source>
        <dbReference type="EMBL" id="AFA25740.1"/>
    </source>
</evidence>
<proteinExistence type="predicted"/>
<dbReference type="AlphaFoldDB" id="H6U1I2"/>
<dbReference type="EMBL" id="JN418222">
    <property type="protein sequence ID" value="AFA25737.1"/>
    <property type="molecule type" value="Genomic_DNA"/>
</dbReference>
<protein>
    <submittedName>
        <fullName evidence="2">Uncharacterized protein</fullName>
    </submittedName>
</protein>
<name>H6U1I2_PHAVU</name>
<dbReference type="EMBL" id="JN418245">
    <property type="protein sequence ID" value="AFA25739.1"/>
    <property type="molecule type" value="Genomic_DNA"/>
</dbReference>
<feature type="region of interest" description="Disordered" evidence="1">
    <location>
        <begin position="1"/>
        <end position="40"/>
    </location>
</feature>
<reference evidence="2" key="1">
    <citation type="journal article" date="2012" name="Ann. Bot.">
        <title>Multiple origins of the determinate growth habit in domesticated common bean (Phaseolus vulgaris).</title>
        <authorList>
            <person name="Kwak M."/>
            <person name="Toro O."/>
            <person name="Debouck D.G."/>
            <person name="Gepts P."/>
        </authorList>
    </citation>
    <scope>NUCLEOTIDE SEQUENCE</scope>
</reference>
<accession>H6U1I2</accession>
<dbReference type="EMBL" id="JN418264">
    <property type="protein sequence ID" value="AFA25740.1"/>
    <property type="molecule type" value="Genomic_DNA"/>
</dbReference>
<feature type="compositionally biased region" description="Basic residues" evidence="1">
    <location>
        <begin position="27"/>
        <end position="40"/>
    </location>
</feature>
<feature type="non-terminal residue" evidence="2">
    <location>
        <position position="1"/>
    </location>
</feature>
<sequence length="40" mass="4675">DKHPTTKQDLCQQAEVPNQVPNSTQRSYKRNKYAKKKSTK</sequence>
<dbReference type="EMBL" id="JN418220">
    <property type="protein sequence ID" value="AFA25735.1"/>
    <property type="molecule type" value="Genomic_DNA"/>
</dbReference>
<feature type="compositionally biased region" description="Polar residues" evidence="1">
    <location>
        <begin position="7"/>
        <end position="26"/>
    </location>
</feature>
<dbReference type="EMBL" id="JN418219">
    <property type="protein sequence ID" value="AFA25734.1"/>
    <property type="molecule type" value="Genomic_DNA"/>
</dbReference>
<dbReference type="EMBL" id="JN418221">
    <property type="protein sequence ID" value="AFA25736.1"/>
    <property type="molecule type" value="Genomic_DNA"/>
</dbReference>
<evidence type="ECO:0000256" key="1">
    <source>
        <dbReference type="SAM" id="MobiDB-lite"/>
    </source>
</evidence>
<organism evidence="2">
    <name type="scientific">Phaseolus vulgaris</name>
    <name type="common">Kidney bean</name>
    <name type="synonym">French bean</name>
    <dbReference type="NCBI Taxonomy" id="3885"/>
    <lineage>
        <taxon>Eukaryota</taxon>
        <taxon>Viridiplantae</taxon>
        <taxon>Streptophyta</taxon>
        <taxon>Embryophyta</taxon>
        <taxon>Tracheophyta</taxon>
        <taxon>Spermatophyta</taxon>
        <taxon>Magnoliopsida</taxon>
        <taxon>eudicotyledons</taxon>
        <taxon>Gunneridae</taxon>
        <taxon>Pentapetalae</taxon>
        <taxon>rosids</taxon>
        <taxon>fabids</taxon>
        <taxon>Fabales</taxon>
        <taxon>Fabaceae</taxon>
        <taxon>Papilionoideae</taxon>
        <taxon>50 kb inversion clade</taxon>
        <taxon>NPAAA clade</taxon>
        <taxon>indigoferoid/millettioid clade</taxon>
        <taxon>Phaseoleae</taxon>
        <taxon>Phaseolus</taxon>
    </lineage>
</organism>